<protein>
    <submittedName>
        <fullName evidence="1">Uncharacterized protein</fullName>
    </submittedName>
</protein>
<gene>
    <name evidence="1" type="ORF">EDD18DRAFT_1102036</name>
</gene>
<dbReference type="AlphaFoldDB" id="A0AA39TUP1"/>
<organism evidence="1 2">
    <name type="scientific">Armillaria luteobubalina</name>
    <dbReference type="NCBI Taxonomy" id="153913"/>
    <lineage>
        <taxon>Eukaryota</taxon>
        <taxon>Fungi</taxon>
        <taxon>Dikarya</taxon>
        <taxon>Basidiomycota</taxon>
        <taxon>Agaricomycotina</taxon>
        <taxon>Agaricomycetes</taxon>
        <taxon>Agaricomycetidae</taxon>
        <taxon>Agaricales</taxon>
        <taxon>Marasmiineae</taxon>
        <taxon>Physalacriaceae</taxon>
        <taxon>Armillaria</taxon>
    </lineage>
</organism>
<accession>A0AA39TUP1</accession>
<sequence>MSPTCSNLLDTIDQDWTLVELSANSELLTTSAANTSATGHLMSSRQLLVDQSIDLLRATLTAAEKVEQATTAAMEQLRALDEHLELLRGRPPDTTFEGLCTFDEEDVLDDLRNELTSALTQRTKALVRVVLDHAKQMQKFCVCDSVFFMPLKRNDGKGGQIAAKYKRDKLHQLNDFSSYGSLSLAYETTTFCDPSDAEIVAMPASGIALQ</sequence>
<evidence type="ECO:0000313" key="2">
    <source>
        <dbReference type="Proteomes" id="UP001175228"/>
    </source>
</evidence>
<reference evidence="1" key="1">
    <citation type="submission" date="2023-06" db="EMBL/GenBank/DDBJ databases">
        <authorList>
            <consortium name="Lawrence Berkeley National Laboratory"/>
            <person name="Ahrendt S."/>
            <person name="Sahu N."/>
            <person name="Indic B."/>
            <person name="Wong-Bajracharya J."/>
            <person name="Merenyi Z."/>
            <person name="Ke H.-M."/>
            <person name="Monk M."/>
            <person name="Kocsube S."/>
            <person name="Drula E."/>
            <person name="Lipzen A."/>
            <person name="Balint B."/>
            <person name="Henrissat B."/>
            <person name="Andreopoulos B."/>
            <person name="Martin F.M."/>
            <person name="Harder C.B."/>
            <person name="Rigling D."/>
            <person name="Ford K.L."/>
            <person name="Foster G.D."/>
            <person name="Pangilinan J."/>
            <person name="Papanicolaou A."/>
            <person name="Barry K."/>
            <person name="LaButti K."/>
            <person name="Viragh M."/>
            <person name="Koriabine M."/>
            <person name="Yan M."/>
            <person name="Riley R."/>
            <person name="Champramary S."/>
            <person name="Plett K.L."/>
            <person name="Tsai I.J."/>
            <person name="Slot J."/>
            <person name="Sipos G."/>
            <person name="Plett J."/>
            <person name="Nagy L.G."/>
            <person name="Grigoriev I.V."/>
        </authorList>
    </citation>
    <scope>NUCLEOTIDE SEQUENCE</scope>
    <source>
        <strain evidence="1">HWK02</strain>
    </source>
</reference>
<dbReference type="EMBL" id="JAUEPU010000007">
    <property type="protein sequence ID" value="KAK0501086.1"/>
    <property type="molecule type" value="Genomic_DNA"/>
</dbReference>
<proteinExistence type="predicted"/>
<evidence type="ECO:0000313" key="1">
    <source>
        <dbReference type="EMBL" id="KAK0501086.1"/>
    </source>
</evidence>
<dbReference type="Proteomes" id="UP001175228">
    <property type="component" value="Unassembled WGS sequence"/>
</dbReference>
<name>A0AA39TUP1_9AGAR</name>
<keyword evidence="2" id="KW-1185">Reference proteome</keyword>
<comment type="caution">
    <text evidence="1">The sequence shown here is derived from an EMBL/GenBank/DDBJ whole genome shotgun (WGS) entry which is preliminary data.</text>
</comment>